<comment type="subcellular location">
    <subcellularLocation>
        <location evidence="3">Endoplasmic reticulum</location>
    </subcellularLocation>
    <subcellularLocation>
        <location evidence="2">Membrane</location>
        <topology evidence="2">Multi-pass membrane protein</topology>
    </subcellularLocation>
</comment>
<feature type="transmembrane region" description="Helical" evidence="17">
    <location>
        <begin position="98"/>
        <end position="119"/>
    </location>
</feature>
<comment type="similarity">
    <text evidence="5">Belongs to the TMTC family.</text>
</comment>
<feature type="transmembrane region" description="Helical" evidence="17">
    <location>
        <begin position="410"/>
        <end position="428"/>
    </location>
</feature>
<dbReference type="SMART" id="SM00028">
    <property type="entry name" value="TPR"/>
    <property type="match status" value="7"/>
</dbReference>
<keyword evidence="20" id="KW-1185">Reference proteome</keyword>
<feature type="transmembrane region" description="Helical" evidence="17">
    <location>
        <begin position="378"/>
        <end position="398"/>
    </location>
</feature>
<evidence type="ECO:0000256" key="11">
    <source>
        <dbReference type="ARBA" id="ARBA00022824"/>
    </source>
</evidence>
<keyword evidence="9" id="KW-0677">Repeat</keyword>
<keyword evidence="13 17" id="KW-0472">Membrane</keyword>
<dbReference type="GO" id="GO:0004169">
    <property type="term" value="F:dolichyl-phosphate-mannose-protein mannosyltransferase activity"/>
    <property type="evidence" value="ECO:0007669"/>
    <property type="project" value="UniProtKB-EC"/>
</dbReference>
<feature type="transmembrane region" description="Helical" evidence="17">
    <location>
        <begin position="184"/>
        <end position="214"/>
    </location>
</feature>
<name>A0A8K0GDY4_IGNLU</name>
<evidence type="ECO:0000256" key="7">
    <source>
        <dbReference type="ARBA" id="ARBA00022679"/>
    </source>
</evidence>
<feature type="repeat" description="TPR" evidence="16">
    <location>
        <begin position="452"/>
        <end position="485"/>
    </location>
</feature>
<evidence type="ECO:0000256" key="10">
    <source>
        <dbReference type="ARBA" id="ARBA00022803"/>
    </source>
</evidence>
<dbReference type="Pfam" id="PF13424">
    <property type="entry name" value="TPR_12"/>
    <property type="match status" value="1"/>
</dbReference>
<keyword evidence="8 17" id="KW-0812">Transmembrane</keyword>
<evidence type="ECO:0000256" key="5">
    <source>
        <dbReference type="ARBA" id="ARBA00007882"/>
    </source>
</evidence>
<evidence type="ECO:0000256" key="1">
    <source>
        <dbReference type="ARBA" id="ARBA00003582"/>
    </source>
</evidence>
<evidence type="ECO:0000256" key="17">
    <source>
        <dbReference type="SAM" id="Phobius"/>
    </source>
</evidence>
<evidence type="ECO:0000256" key="2">
    <source>
        <dbReference type="ARBA" id="ARBA00004141"/>
    </source>
</evidence>
<dbReference type="Pfam" id="PF14559">
    <property type="entry name" value="TPR_19"/>
    <property type="match status" value="1"/>
</dbReference>
<dbReference type="GO" id="GO:0030968">
    <property type="term" value="P:endoplasmic reticulum unfolded protein response"/>
    <property type="evidence" value="ECO:0007669"/>
    <property type="project" value="TreeGrafter"/>
</dbReference>
<sequence>MKPIETKQNGSLYKYFIVAITALICYVNTLLGTFVFDDTEAVVKNKDVLPTTPILSIFKNDFWGTDISLNISHKSYRPLAILTYRLNVLFANSELNELHFHATNVFLYIILCVTTLPIYKLLLRSKNSEDDTALLCSIMFTVHPIHTEVVAGIVGRADILASLLFLFSFLLYNTKVVKQRSHKYFVLVVIFIFAATLCKETAITALSICCIHDVLCNKFWKNNISWCTVKKSYFIYRTIGLAISGLCILYLRFKVMNFEGPNFTTADNPAAFSNSSFTKILTYNYIYFLNFLLLIWPEWLCFDWSMGCVPLLDNICDFRIAFVLCFWCFLIFSLYTFLRISKEKISFRYTYSTIMAVSFIVCPFLPASNLFLKVGFVIAERVLLLPSLGFILLVVIGFKKLSRYFKSHQNEFNILFYSCCVIFALRTIHRNIDWLSEENLFNSALKVCPLNAKVHYNVAKVAADNNKKALAVEEYMKAIELNPIYEQAMNNLANLLREEKQFDKAEVLLRRALEIRPNFAAAWMNLGIVLTNLNQSEEAEHCYLTAISFRRRYPDCYYNLGNLYLDLKRNEEALKAWEKAVSFRPTHTAAWSNMLVLLDSLKQYDEVLDLGKTALMHNPISAALHFSIANTLGKVQQFEKAEKHFLEALNLNPNNALYYSNLGVLYHRWRKSQKAIEMYKKALQIDPHMKTAESNLRKLMNIQ</sequence>
<dbReference type="PANTHER" id="PTHR44227:SF3">
    <property type="entry name" value="PROTEIN O-MANNOSYL-TRANSFERASE TMTC4"/>
    <property type="match status" value="1"/>
</dbReference>
<keyword evidence="12 17" id="KW-1133">Transmembrane helix</keyword>
<comment type="pathway">
    <text evidence="4">Protein modification; protein glycosylation.</text>
</comment>
<feature type="transmembrane region" description="Helical" evidence="17">
    <location>
        <begin position="350"/>
        <end position="372"/>
    </location>
</feature>
<evidence type="ECO:0000256" key="8">
    <source>
        <dbReference type="ARBA" id="ARBA00022692"/>
    </source>
</evidence>
<dbReference type="InterPro" id="IPR019734">
    <property type="entry name" value="TPR_rpt"/>
</dbReference>
<dbReference type="PROSITE" id="PS50293">
    <property type="entry name" value="TPR_REGION"/>
    <property type="match status" value="2"/>
</dbReference>
<dbReference type="EMBL" id="VTPC01003595">
    <property type="protein sequence ID" value="KAF2898287.1"/>
    <property type="molecule type" value="Genomic_DNA"/>
</dbReference>
<dbReference type="OrthoDB" id="19588at2759"/>
<gene>
    <name evidence="19" type="ORF">ILUMI_07889</name>
</gene>
<feature type="domain" description="DUF1736" evidence="18">
    <location>
        <begin position="258"/>
        <end position="331"/>
    </location>
</feature>
<feature type="repeat" description="TPR" evidence="16">
    <location>
        <begin position="486"/>
        <end position="519"/>
    </location>
</feature>
<feature type="repeat" description="TPR" evidence="16">
    <location>
        <begin position="656"/>
        <end position="689"/>
    </location>
</feature>
<organism evidence="19 20">
    <name type="scientific">Ignelater luminosus</name>
    <name type="common">Cucubano</name>
    <name type="synonym">Pyrophorus luminosus</name>
    <dbReference type="NCBI Taxonomy" id="2038154"/>
    <lineage>
        <taxon>Eukaryota</taxon>
        <taxon>Metazoa</taxon>
        <taxon>Ecdysozoa</taxon>
        <taxon>Arthropoda</taxon>
        <taxon>Hexapoda</taxon>
        <taxon>Insecta</taxon>
        <taxon>Pterygota</taxon>
        <taxon>Neoptera</taxon>
        <taxon>Endopterygota</taxon>
        <taxon>Coleoptera</taxon>
        <taxon>Polyphaga</taxon>
        <taxon>Elateriformia</taxon>
        <taxon>Elateroidea</taxon>
        <taxon>Elateridae</taxon>
        <taxon>Agrypninae</taxon>
        <taxon>Pyrophorini</taxon>
        <taxon>Ignelater</taxon>
    </lineage>
</organism>
<accession>A0A8K0GDY4</accession>
<dbReference type="Pfam" id="PF13181">
    <property type="entry name" value="TPR_8"/>
    <property type="match status" value="1"/>
</dbReference>
<keyword evidence="7" id="KW-0808">Transferase</keyword>
<dbReference type="GO" id="GO:0016020">
    <property type="term" value="C:membrane"/>
    <property type="evidence" value="ECO:0007669"/>
    <property type="project" value="UniProtKB-SubCell"/>
</dbReference>
<feature type="transmembrane region" description="Helical" evidence="17">
    <location>
        <begin position="12"/>
        <end position="36"/>
    </location>
</feature>
<dbReference type="AlphaFoldDB" id="A0A8K0GDY4"/>
<comment type="function">
    <text evidence="1">Transfers mannosyl residues to the hydroxyl group of serine or threonine residues.</text>
</comment>
<evidence type="ECO:0000256" key="6">
    <source>
        <dbReference type="ARBA" id="ARBA00012839"/>
    </source>
</evidence>
<feature type="transmembrane region" description="Helical" evidence="17">
    <location>
        <begin position="234"/>
        <end position="253"/>
    </location>
</feature>
<evidence type="ECO:0000256" key="14">
    <source>
        <dbReference type="ARBA" id="ARBA00045085"/>
    </source>
</evidence>
<feature type="transmembrane region" description="Helical" evidence="17">
    <location>
        <begin position="153"/>
        <end position="172"/>
    </location>
</feature>
<evidence type="ECO:0000256" key="4">
    <source>
        <dbReference type="ARBA" id="ARBA00004922"/>
    </source>
</evidence>
<comment type="catalytic activity">
    <reaction evidence="14">
        <text>a di-trans,poly-cis-dolichyl beta-D-mannosyl phosphate + L-threonyl-[protein] = 3-O-(alpha-D-mannosyl)-L-threonyl-[protein] + a di-trans,poly-cis-dolichyl phosphate + H(+)</text>
        <dbReference type="Rhea" id="RHEA:53396"/>
        <dbReference type="Rhea" id="RHEA-COMP:11060"/>
        <dbReference type="Rhea" id="RHEA-COMP:13547"/>
        <dbReference type="Rhea" id="RHEA-COMP:19498"/>
        <dbReference type="Rhea" id="RHEA-COMP:19501"/>
        <dbReference type="ChEBI" id="CHEBI:15378"/>
        <dbReference type="ChEBI" id="CHEBI:30013"/>
        <dbReference type="ChEBI" id="CHEBI:57683"/>
        <dbReference type="ChEBI" id="CHEBI:58211"/>
        <dbReference type="ChEBI" id="CHEBI:137323"/>
        <dbReference type="EC" id="2.4.1.109"/>
    </reaction>
</comment>
<dbReference type="Pfam" id="PF08409">
    <property type="entry name" value="TMTC_DUF1736"/>
    <property type="match status" value="1"/>
</dbReference>
<reference evidence="19" key="1">
    <citation type="submission" date="2019-08" db="EMBL/GenBank/DDBJ databases">
        <title>The genome of the North American firefly Photinus pyralis.</title>
        <authorList>
            <consortium name="Photinus pyralis genome working group"/>
            <person name="Fallon T.R."/>
            <person name="Sander Lower S.E."/>
            <person name="Weng J.-K."/>
        </authorList>
    </citation>
    <scope>NUCLEOTIDE SEQUENCE</scope>
    <source>
        <strain evidence="19">TRF0915ILg1</strain>
        <tissue evidence="19">Whole body</tissue>
    </source>
</reference>
<dbReference type="Proteomes" id="UP000801492">
    <property type="component" value="Unassembled WGS sequence"/>
</dbReference>
<dbReference type="PANTHER" id="PTHR44227">
    <property type="match status" value="1"/>
</dbReference>
<feature type="transmembrane region" description="Helical" evidence="17">
    <location>
        <begin position="285"/>
        <end position="306"/>
    </location>
</feature>
<evidence type="ECO:0000256" key="12">
    <source>
        <dbReference type="ARBA" id="ARBA00022989"/>
    </source>
</evidence>
<dbReference type="SUPFAM" id="SSF48452">
    <property type="entry name" value="TPR-like"/>
    <property type="match status" value="2"/>
</dbReference>
<evidence type="ECO:0000256" key="9">
    <source>
        <dbReference type="ARBA" id="ARBA00022737"/>
    </source>
</evidence>
<dbReference type="InterPro" id="IPR052346">
    <property type="entry name" value="O-mannosyl-transferase_TMTC"/>
</dbReference>
<dbReference type="GO" id="GO:0005783">
    <property type="term" value="C:endoplasmic reticulum"/>
    <property type="evidence" value="ECO:0007669"/>
    <property type="project" value="UniProtKB-SubCell"/>
</dbReference>
<evidence type="ECO:0000256" key="3">
    <source>
        <dbReference type="ARBA" id="ARBA00004240"/>
    </source>
</evidence>
<feature type="repeat" description="TPR" evidence="16">
    <location>
        <begin position="554"/>
        <end position="587"/>
    </location>
</feature>
<dbReference type="UniPathway" id="UPA00378"/>
<proteinExistence type="inferred from homology"/>
<evidence type="ECO:0000313" key="19">
    <source>
        <dbReference type="EMBL" id="KAF2898287.1"/>
    </source>
</evidence>
<dbReference type="InterPro" id="IPR013618">
    <property type="entry name" value="TMTC_DUF1736"/>
</dbReference>
<protein>
    <recommendedName>
        <fullName evidence="6">dolichyl-phosphate-mannose--protein mannosyltransferase</fullName>
        <ecNumber evidence="6">2.4.1.109</ecNumber>
    </recommendedName>
</protein>
<keyword evidence="11" id="KW-0256">Endoplasmic reticulum</keyword>
<dbReference type="InterPro" id="IPR011990">
    <property type="entry name" value="TPR-like_helical_dom_sf"/>
</dbReference>
<dbReference type="PROSITE" id="PS50005">
    <property type="entry name" value="TPR"/>
    <property type="match status" value="5"/>
</dbReference>
<evidence type="ECO:0000313" key="20">
    <source>
        <dbReference type="Proteomes" id="UP000801492"/>
    </source>
</evidence>
<comment type="catalytic activity">
    <reaction evidence="15">
        <text>a di-trans,poly-cis-dolichyl beta-D-mannosyl phosphate + L-seryl-[protein] = 3-O-(alpha-D-mannosyl)-L-seryl-[protein] + a di-trans,poly-cis-dolichyl phosphate + H(+)</text>
        <dbReference type="Rhea" id="RHEA:17377"/>
        <dbReference type="Rhea" id="RHEA-COMP:9863"/>
        <dbReference type="Rhea" id="RHEA-COMP:13546"/>
        <dbReference type="Rhea" id="RHEA-COMP:19498"/>
        <dbReference type="Rhea" id="RHEA-COMP:19501"/>
        <dbReference type="ChEBI" id="CHEBI:15378"/>
        <dbReference type="ChEBI" id="CHEBI:29999"/>
        <dbReference type="ChEBI" id="CHEBI:57683"/>
        <dbReference type="ChEBI" id="CHEBI:58211"/>
        <dbReference type="ChEBI" id="CHEBI:137321"/>
        <dbReference type="EC" id="2.4.1.109"/>
    </reaction>
</comment>
<feature type="transmembrane region" description="Helical" evidence="17">
    <location>
        <begin position="318"/>
        <end position="338"/>
    </location>
</feature>
<evidence type="ECO:0000259" key="18">
    <source>
        <dbReference type="Pfam" id="PF08409"/>
    </source>
</evidence>
<evidence type="ECO:0000256" key="13">
    <source>
        <dbReference type="ARBA" id="ARBA00023136"/>
    </source>
</evidence>
<evidence type="ECO:0000256" key="16">
    <source>
        <dbReference type="PROSITE-ProRule" id="PRU00339"/>
    </source>
</evidence>
<keyword evidence="10 16" id="KW-0802">TPR repeat</keyword>
<feature type="repeat" description="TPR" evidence="16">
    <location>
        <begin position="622"/>
        <end position="655"/>
    </location>
</feature>
<dbReference type="EC" id="2.4.1.109" evidence="6"/>
<comment type="caution">
    <text evidence="19">The sequence shown here is derived from an EMBL/GenBank/DDBJ whole genome shotgun (WGS) entry which is preliminary data.</text>
</comment>
<evidence type="ECO:0000256" key="15">
    <source>
        <dbReference type="ARBA" id="ARBA00045102"/>
    </source>
</evidence>
<dbReference type="Pfam" id="PF00515">
    <property type="entry name" value="TPR_1"/>
    <property type="match status" value="1"/>
</dbReference>
<dbReference type="Gene3D" id="1.25.40.10">
    <property type="entry name" value="Tetratricopeptide repeat domain"/>
    <property type="match status" value="3"/>
</dbReference>